<protein>
    <recommendedName>
        <fullName evidence="1">Zinc knuckle CX2CX4HX4C domain-containing protein</fullName>
    </recommendedName>
</protein>
<evidence type="ECO:0000313" key="2">
    <source>
        <dbReference type="EMBL" id="KAI9174157.1"/>
    </source>
</evidence>
<reference evidence="2" key="2">
    <citation type="submission" date="2023-02" db="EMBL/GenBank/DDBJ databases">
        <authorList>
            <person name="Swenson N.G."/>
            <person name="Wegrzyn J.L."/>
            <person name="Mcevoy S.L."/>
        </authorList>
    </citation>
    <scope>NUCLEOTIDE SEQUENCE</scope>
    <source>
        <strain evidence="2">91603</strain>
        <tissue evidence="2">Leaf</tissue>
    </source>
</reference>
<dbReference type="InterPro" id="IPR025836">
    <property type="entry name" value="Zn_knuckle_CX2CX4HX4C"/>
</dbReference>
<evidence type="ECO:0000259" key="1">
    <source>
        <dbReference type="Pfam" id="PF14392"/>
    </source>
</evidence>
<feature type="domain" description="Zinc knuckle CX2CX4HX4C" evidence="1">
    <location>
        <begin position="77"/>
        <end position="102"/>
    </location>
</feature>
<evidence type="ECO:0000313" key="3">
    <source>
        <dbReference type="Proteomes" id="UP001064489"/>
    </source>
</evidence>
<accession>A0AAD5NQ13</accession>
<dbReference type="Pfam" id="PF14392">
    <property type="entry name" value="zf-CCHC_4"/>
    <property type="match status" value="1"/>
</dbReference>
<organism evidence="2 3">
    <name type="scientific">Acer negundo</name>
    <name type="common">Box elder</name>
    <dbReference type="NCBI Taxonomy" id="4023"/>
    <lineage>
        <taxon>Eukaryota</taxon>
        <taxon>Viridiplantae</taxon>
        <taxon>Streptophyta</taxon>
        <taxon>Embryophyta</taxon>
        <taxon>Tracheophyta</taxon>
        <taxon>Spermatophyta</taxon>
        <taxon>Magnoliopsida</taxon>
        <taxon>eudicotyledons</taxon>
        <taxon>Gunneridae</taxon>
        <taxon>Pentapetalae</taxon>
        <taxon>rosids</taxon>
        <taxon>malvids</taxon>
        <taxon>Sapindales</taxon>
        <taxon>Sapindaceae</taxon>
        <taxon>Hippocastanoideae</taxon>
        <taxon>Acereae</taxon>
        <taxon>Acer</taxon>
    </lineage>
</organism>
<dbReference type="EMBL" id="JAJSOW010000103">
    <property type="protein sequence ID" value="KAI9174157.1"/>
    <property type="molecule type" value="Genomic_DNA"/>
</dbReference>
<sequence length="273" mass="29985">MRRKRTKEDQHRVISGSPWSFDDALIALEKPIGTDGGHSGEAKGKFICVRVKLKINIPLKRCLRVEIMGDGLKSIMLLMYERLSNHCFKCGMVDHTTKECLKEEPIPIVNDIEKGHMVADMMKAINAMKCPDIDGQSGGMLKKFNLGQVGSSGTVDVDQMWSSGLGQLDHMAPSPASTDTGKGPLRPFAENMGNSIGPGLRKKVDYNSKNVGEGQGSGPGIFDPVWSGQAIKNQKKWIRKIRLQKIGGTGGDSKLELRKKSLSKIDLGEKRRI</sequence>
<gene>
    <name evidence="2" type="ORF">LWI28_012867</name>
</gene>
<proteinExistence type="predicted"/>
<name>A0AAD5NQ13_ACENE</name>
<dbReference type="Proteomes" id="UP001064489">
    <property type="component" value="Chromosome 8"/>
</dbReference>
<reference evidence="2" key="1">
    <citation type="journal article" date="2022" name="Plant J.">
        <title>Strategies of tolerance reflected in two North American maple genomes.</title>
        <authorList>
            <person name="McEvoy S.L."/>
            <person name="Sezen U.U."/>
            <person name="Trouern-Trend A."/>
            <person name="McMahon S.M."/>
            <person name="Schaberg P.G."/>
            <person name="Yang J."/>
            <person name="Wegrzyn J.L."/>
            <person name="Swenson N.G."/>
        </authorList>
    </citation>
    <scope>NUCLEOTIDE SEQUENCE</scope>
    <source>
        <strain evidence="2">91603</strain>
    </source>
</reference>
<comment type="caution">
    <text evidence="2">The sequence shown here is derived from an EMBL/GenBank/DDBJ whole genome shotgun (WGS) entry which is preliminary data.</text>
</comment>
<dbReference type="AlphaFoldDB" id="A0AAD5NQ13"/>
<keyword evidence="3" id="KW-1185">Reference proteome</keyword>